<feature type="compositionally biased region" description="Acidic residues" evidence="5">
    <location>
        <begin position="489"/>
        <end position="499"/>
    </location>
</feature>
<proteinExistence type="predicted"/>
<dbReference type="GO" id="GO:0030687">
    <property type="term" value="C:preribosome, large subunit precursor"/>
    <property type="evidence" value="ECO:0007669"/>
    <property type="project" value="TreeGrafter"/>
</dbReference>
<feature type="region of interest" description="Disordered" evidence="5">
    <location>
        <begin position="597"/>
        <end position="753"/>
    </location>
</feature>
<dbReference type="InterPro" id="IPR036322">
    <property type="entry name" value="WD40_repeat_dom_sf"/>
</dbReference>
<dbReference type="InterPro" id="IPR011993">
    <property type="entry name" value="PH-like_dom_sf"/>
</dbReference>
<dbReference type="Pfam" id="PF02893">
    <property type="entry name" value="GRAM"/>
    <property type="match status" value="1"/>
</dbReference>
<feature type="compositionally biased region" description="Acidic residues" evidence="5">
    <location>
        <begin position="438"/>
        <end position="469"/>
    </location>
</feature>
<feature type="compositionally biased region" description="Basic and acidic residues" evidence="5">
    <location>
        <begin position="1044"/>
        <end position="1056"/>
    </location>
</feature>
<dbReference type="InterPro" id="IPR031968">
    <property type="entry name" value="VASt"/>
</dbReference>
<feature type="region of interest" description="Disordered" evidence="5">
    <location>
        <begin position="1016"/>
        <end position="1074"/>
    </location>
</feature>
<dbReference type="OrthoDB" id="18388at2759"/>
<feature type="compositionally biased region" description="Low complexity" evidence="5">
    <location>
        <begin position="624"/>
        <end position="645"/>
    </location>
</feature>
<keyword evidence="9" id="KW-1185">Reference proteome</keyword>
<reference evidence="8 9" key="1">
    <citation type="submission" date="2019-01" db="EMBL/GenBank/DDBJ databases">
        <title>Nuclear Genome Assembly of the Microalgal Biofuel strain Nannochloropsis salina CCMP1776.</title>
        <authorList>
            <person name="Hovde B."/>
        </authorList>
    </citation>
    <scope>NUCLEOTIDE SEQUENCE [LARGE SCALE GENOMIC DNA]</scope>
    <source>
        <strain evidence="8 9">CCMP1776</strain>
    </source>
</reference>
<feature type="compositionally biased region" description="Basic and acidic residues" evidence="5">
    <location>
        <begin position="649"/>
        <end position="669"/>
    </location>
</feature>
<dbReference type="EMBL" id="SDOX01000008">
    <property type="protein sequence ID" value="TFJ86497.1"/>
    <property type="molecule type" value="Genomic_DNA"/>
</dbReference>
<accession>A0A4D9D7Z9</accession>
<evidence type="ECO:0000313" key="9">
    <source>
        <dbReference type="Proteomes" id="UP000355283"/>
    </source>
</evidence>
<dbReference type="InterPro" id="IPR001680">
    <property type="entry name" value="WD40_rpt"/>
</dbReference>
<keyword evidence="2 6" id="KW-0812">Transmembrane</keyword>
<dbReference type="InterPro" id="IPR015943">
    <property type="entry name" value="WD40/YVTN_repeat-like_dom_sf"/>
</dbReference>
<dbReference type="InterPro" id="IPR037379">
    <property type="entry name" value="WDR74/Nsa1"/>
</dbReference>
<dbReference type="SMART" id="SM00320">
    <property type="entry name" value="WD40"/>
    <property type="match status" value="4"/>
</dbReference>
<gene>
    <name evidence="8" type="ORF">NSK_002154</name>
</gene>
<dbReference type="Pfam" id="PF16016">
    <property type="entry name" value="VASt"/>
    <property type="match status" value="1"/>
</dbReference>
<dbReference type="SUPFAM" id="SSF50978">
    <property type="entry name" value="WD40 repeat-like"/>
    <property type="match status" value="1"/>
</dbReference>
<dbReference type="InterPro" id="IPR004182">
    <property type="entry name" value="GRAM"/>
</dbReference>
<evidence type="ECO:0000313" key="8">
    <source>
        <dbReference type="EMBL" id="TFJ86497.1"/>
    </source>
</evidence>
<dbReference type="GO" id="GO:0016020">
    <property type="term" value="C:membrane"/>
    <property type="evidence" value="ECO:0007669"/>
    <property type="project" value="UniProtKB-SubCell"/>
</dbReference>
<dbReference type="GO" id="GO:0005730">
    <property type="term" value="C:nucleolus"/>
    <property type="evidence" value="ECO:0007669"/>
    <property type="project" value="InterPro"/>
</dbReference>
<protein>
    <recommendedName>
        <fullName evidence="7">VASt domain-containing protein</fullName>
    </recommendedName>
</protein>
<dbReference type="Proteomes" id="UP000355283">
    <property type="component" value="Unassembled WGS sequence"/>
</dbReference>
<feature type="compositionally biased region" description="Basic and acidic residues" evidence="5">
    <location>
        <begin position="470"/>
        <end position="479"/>
    </location>
</feature>
<organism evidence="8 9">
    <name type="scientific">Nannochloropsis salina CCMP1776</name>
    <dbReference type="NCBI Taxonomy" id="1027361"/>
    <lineage>
        <taxon>Eukaryota</taxon>
        <taxon>Sar</taxon>
        <taxon>Stramenopiles</taxon>
        <taxon>Ochrophyta</taxon>
        <taxon>Eustigmatophyceae</taxon>
        <taxon>Eustigmatales</taxon>
        <taxon>Monodopsidaceae</taxon>
        <taxon>Microchloropsis</taxon>
        <taxon>Microchloropsis salina</taxon>
    </lineage>
</organism>
<feature type="compositionally biased region" description="Acidic residues" evidence="5">
    <location>
        <begin position="370"/>
        <end position="397"/>
    </location>
</feature>
<feature type="region of interest" description="Disordered" evidence="5">
    <location>
        <begin position="358"/>
        <end position="499"/>
    </location>
</feature>
<comment type="subcellular location">
    <subcellularLocation>
        <location evidence="1">Membrane</location>
        <topology evidence="1">Single-pass membrane protein</topology>
    </subcellularLocation>
</comment>
<dbReference type="Gene3D" id="2.130.10.10">
    <property type="entry name" value="YVTN repeat-like/Quinoprotein amine dehydrogenase"/>
    <property type="match status" value="2"/>
</dbReference>
<evidence type="ECO:0000256" key="4">
    <source>
        <dbReference type="ARBA" id="ARBA00023136"/>
    </source>
</evidence>
<dbReference type="AlphaFoldDB" id="A0A4D9D7Z9"/>
<dbReference type="Gene3D" id="2.30.29.30">
    <property type="entry name" value="Pleckstrin-homology domain (PH domain)/Phosphotyrosine-binding domain (PTB)"/>
    <property type="match status" value="1"/>
</dbReference>
<name>A0A4D9D7Z9_9STRA</name>
<keyword evidence="4 6" id="KW-0472">Membrane</keyword>
<keyword evidence="3 6" id="KW-1133">Transmembrane helix</keyword>
<evidence type="ECO:0000256" key="5">
    <source>
        <dbReference type="SAM" id="MobiDB-lite"/>
    </source>
</evidence>
<dbReference type="GO" id="GO:0042273">
    <property type="term" value="P:ribosomal large subunit biogenesis"/>
    <property type="evidence" value="ECO:0007669"/>
    <property type="project" value="InterPro"/>
</dbReference>
<evidence type="ECO:0000256" key="2">
    <source>
        <dbReference type="ARBA" id="ARBA00022692"/>
    </source>
</evidence>
<comment type="caution">
    <text evidence="8">The sequence shown here is derived from an EMBL/GenBank/DDBJ whole genome shotgun (WGS) entry which is preliminary data.</text>
</comment>
<evidence type="ECO:0000256" key="6">
    <source>
        <dbReference type="SAM" id="Phobius"/>
    </source>
</evidence>
<feature type="transmembrane region" description="Helical" evidence="6">
    <location>
        <begin position="1102"/>
        <end position="1120"/>
    </location>
</feature>
<evidence type="ECO:0000259" key="7">
    <source>
        <dbReference type="PROSITE" id="PS51778"/>
    </source>
</evidence>
<sequence length="1182" mass="130384">MRIITGDEGGLLKSIDLEGQRIVVAGRQERARGIRALCWSRGGAMYAAARHDGVVTLWEDNPKVPRLVRECKGAVNEDVIGMASTDAYLARKEEEERLVVAHENGKIKLLAPWQPVVTGDKGICIDEWQVKGPLTCMACNFGSTNVVAAGGKERELGLYDVSTGAPVWEARNVAHDKLSLRQPVWVTAIHFLDAETGSEGGGAGRLVAIGTGYKQVRIYDVRAPGRRPVRAMELPEGYRITALASGGVQGATGAGSELVSGDAGGTVYRLDVGKMALLGRMEGPAGSVRGLARHPNPALPFVALAGLDRMARVYDLRRPRKEAFRFYLKQRLTAVLFAKQGRKGSKGIAEEIDEEVRAAKATGSNGWREMEDDVLSLDDEEEEEGEGGDYDREEEEKAEALRRGTYSDTPERKENGYMVQRVYENEEEVDDGVGMGEDTSDGGDQDEEEDEEDEEEDEEGGEEDDEDEVAFGRRNDGPTHLELNIVGGGDEEDEDRSAEQDDAITRLIGFSSDSFYSNFFGFEKKIKIPFSQVRTLSKGNTALLIPNCIIIQTHGKEYCFRSFWDRDECFWQMARCFRAYHRMPSVPREAVMECRSLDRTGRMENSTTTVVEDGGGPMAGTGRPQTASSVSASYSQQQPQQSRRQQFGHRKEPQKQEEHREAGAEDRRGSHPPLPPEPRSQGPSQQVSAATHGEGGTGPQYGISGEPVGGDFLPAREPSDETGGVPQHPDTPGPGPTLAAPSSPDLALPPPLDVHTVDAYEGADEGERRDVFRGATSPSPLAPGGGISLGSGEDDGMWDLDELNESTQNVTSERDLGAAFGRAMQAHPLKERGLEFALRKTTVQEFFRDFISDKAVLGIDKYHGKGVLIWSQWQGDKEVEVSPWQEVNQGVGATRVVRFVSSLEGLPVGPPTALVMQLQRVRVFGQHGMVLETSSSMENVPAGDCFTLEDRWVVRPLPASEAPTRTEAALSIETSFEVRFVKSTLFKKIIESRSRADTLEYHRRWFEMIEKHVARRHHERSRTREQARRSSHPLRRTVENNTGRGEKAGVYKEGKGGRTGQEPGGALQKTGVGRGEGALLPPQSARLQSVLHLFKRIKWDRFILAVLVFTLVFYFLRLVLNTMLPVSLRFAPQMGRQVDVPSPLTVEQWRDILSELTALRAEVQEMRLEIRALISKSGPEGR</sequence>
<feature type="region of interest" description="Disordered" evidence="5">
    <location>
        <begin position="765"/>
        <end position="799"/>
    </location>
</feature>
<evidence type="ECO:0000256" key="1">
    <source>
        <dbReference type="ARBA" id="ARBA00004167"/>
    </source>
</evidence>
<dbReference type="PANTHER" id="PTHR16038:SF4">
    <property type="entry name" value="WD REPEAT-CONTAINING PROTEIN 74"/>
    <property type="match status" value="1"/>
</dbReference>
<dbReference type="PROSITE" id="PS51778">
    <property type="entry name" value="VAST"/>
    <property type="match status" value="1"/>
</dbReference>
<feature type="domain" description="VASt" evidence="7">
    <location>
        <begin position="830"/>
        <end position="1017"/>
    </location>
</feature>
<dbReference type="PANTHER" id="PTHR16038">
    <property type="entry name" value="NOP SEVEN ASSOCIATED PROTEIN 1"/>
    <property type="match status" value="1"/>
</dbReference>
<evidence type="ECO:0000256" key="3">
    <source>
        <dbReference type="ARBA" id="ARBA00022989"/>
    </source>
</evidence>